<dbReference type="SUPFAM" id="SSF55729">
    <property type="entry name" value="Acyl-CoA N-acyltransferases (Nat)"/>
    <property type="match status" value="1"/>
</dbReference>
<evidence type="ECO:0000313" key="1">
    <source>
        <dbReference type="EMBL" id="KAL3791360.1"/>
    </source>
</evidence>
<dbReference type="EMBL" id="JALLPJ020000466">
    <property type="protein sequence ID" value="KAL3791360.1"/>
    <property type="molecule type" value="Genomic_DNA"/>
</dbReference>
<organism evidence="1 2">
    <name type="scientific">Cyclotella atomus</name>
    <dbReference type="NCBI Taxonomy" id="382360"/>
    <lineage>
        <taxon>Eukaryota</taxon>
        <taxon>Sar</taxon>
        <taxon>Stramenopiles</taxon>
        <taxon>Ochrophyta</taxon>
        <taxon>Bacillariophyta</taxon>
        <taxon>Coscinodiscophyceae</taxon>
        <taxon>Thalassiosirophycidae</taxon>
        <taxon>Stephanodiscales</taxon>
        <taxon>Stephanodiscaceae</taxon>
        <taxon>Cyclotella</taxon>
    </lineage>
</organism>
<dbReference type="Proteomes" id="UP001530400">
    <property type="component" value="Unassembled WGS sequence"/>
</dbReference>
<evidence type="ECO:0008006" key="3">
    <source>
        <dbReference type="Google" id="ProtNLM"/>
    </source>
</evidence>
<evidence type="ECO:0000313" key="2">
    <source>
        <dbReference type="Proteomes" id="UP001530400"/>
    </source>
</evidence>
<proteinExistence type="predicted"/>
<dbReference type="AlphaFoldDB" id="A0ABD3PTL1"/>
<reference evidence="1 2" key="1">
    <citation type="submission" date="2024-10" db="EMBL/GenBank/DDBJ databases">
        <title>Updated reference genomes for cyclostephanoid diatoms.</title>
        <authorList>
            <person name="Roberts W.R."/>
            <person name="Alverson A.J."/>
        </authorList>
    </citation>
    <scope>NUCLEOTIDE SEQUENCE [LARGE SCALE GENOMIC DNA]</scope>
    <source>
        <strain evidence="1 2">AJA010-31</strain>
    </source>
</reference>
<dbReference type="Gene3D" id="3.40.630.30">
    <property type="match status" value="1"/>
</dbReference>
<protein>
    <recommendedName>
        <fullName evidence="3">N-acetyltransferase domain-containing protein</fullName>
    </recommendedName>
</protein>
<sequence length="390" mass="44212">MTSEDQPTKYQFLSIDEECEKWATSCQDDTDGAPPCFAILSQFYDELMISTFPLEEERDDLEDWFQCFHFQIKQVRWRQQGRENKDMQGLTDEEILLLRGNAMDVVIMIADNAGDKVSPSAPTRQLDHQASSFAGLYAPNASNSSTCGSSKPTIIGAAAVEYYKESRVGLLSYIVLHPDFRGQGLAAPLHKEALSRLTRLSSLYSTTKDCKPLMQAVFAETNTAAAGDVSPEQSLLRHKSLNKLGYRLVNFPYAQPPLSTKDVDASFDDLLLLVYFPGRGEVTEDHAHKYCPWYQNHSSDTESVQLDVNIPFHYVEDFYKSVFGYNSVEEQSLGIPDYRDAKYYKLAEWFCKHKCNSGLVDVELCSPPWEDCKEALYLEMADWNQSNEGH</sequence>
<dbReference type="CDD" id="cd04301">
    <property type="entry name" value="NAT_SF"/>
    <property type="match status" value="1"/>
</dbReference>
<gene>
    <name evidence="1" type="ORF">ACHAWO_004984</name>
</gene>
<dbReference type="InterPro" id="IPR016181">
    <property type="entry name" value="Acyl_CoA_acyltransferase"/>
</dbReference>
<keyword evidence="2" id="KW-1185">Reference proteome</keyword>
<name>A0ABD3PTL1_9STRA</name>
<accession>A0ABD3PTL1</accession>
<comment type="caution">
    <text evidence="1">The sequence shown here is derived from an EMBL/GenBank/DDBJ whole genome shotgun (WGS) entry which is preliminary data.</text>
</comment>